<dbReference type="VEuPathDB" id="MicrosporidiaDB:DI09_74p20"/>
<keyword evidence="3" id="KW-1185">Reference proteome</keyword>
<dbReference type="OrthoDB" id="63533at2759"/>
<gene>
    <name evidence="2" type="ORF">DI09_74p20</name>
</gene>
<evidence type="ECO:0000256" key="1">
    <source>
        <dbReference type="SAM" id="Phobius"/>
    </source>
</evidence>
<feature type="transmembrane region" description="Helical" evidence="1">
    <location>
        <begin position="7"/>
        <end position="26"/>
    </location>
</feature>
<name>A0A098VN65_9MICR</name>
<keyword evidence="1" id="KW-0472">Membrane</keyword>
<sequence>MSKKDSLFGLFPKISSILFIVLLYGAKGVQQYSFGHFSSMKWNLIPNENIFAIYIRIIGNDLPPRHTHEQTILNLKFVLEHESDFSSLRIYKFWILNRIFDNAKRKRIESLLTEYNQAYRIIPFDYEVYKRSAFDVNKFQITDFLHSPLFFRLSPATRLSGIDHIYHSKNLYAINNNGGRNVAIELGKTINATWTMVFDGNCFMTPESMDQLSKELHKNIASFPDSQSYFVLPMVRMLNNSMLLDDEKVKFINSSSAFGEPQVIFRSDSNLTFHPNFRYGRRPKLDLLWRLGFPRNNTLWHLSPWEEIKVNSYSDSGPTLFKMSQHSWVARLFSGNSIQELSNGESSKLRNTNRIKGIHSFINNISSLLIGHSLANQSNISCSFSSAKKLPPLLFDLKGLEKLKVEYESNPRFWSIPVSNQSKLAEYFQRSSINFPSKGVQQTDVLSMILIKGRMALRSCSSIAELSKLLLSDDVCQYFLNSQLSTLDLTNPYSLAISAATLAINFHILKAEVFKITAFNTINGLLKLESLKYLSNRCTEFLNSRSSFDDFLFFHSFVVAYPSLRNDFWNSNSFCSMFAKEVSMLIRSVPLFLVFDTMSLLDIPIDDNMSLLISYWIQSSKESIGMPLTADAALTLDIHSPLSPLPVWITLPLRLDKNIVYDMNLFSSIYYGQKGLGSLEALAYASMSRFDTRNCSLSSDSRLPSFPVHLTYTAQKLIYNIVFDAETDSKISMQHVTSLSRKPSAANFYSLFENLTSNFESPISALKHIDTFPLDPNALQRNRFKDASKIYNRTEAYFIPSLYLEQNGTIHAQNDSESIFSTIKSSCKTGIQPLDYVNASSVQRSFAMHGIMMAKMVDKILPGLFSKIEETLCKETGSFCRDVETFRFLVL</sequence>
<organism evidence="2 3">
    <name type="scientific">Mitosporidium daphniae</name>
    <dbReference type="NCBI Taxonomy" id="1485682"/>
    <lineage>
        <taxon>Eukaryota</taxon>
        <taxon>Fungi</taxon>
        <taxon>Fungi incertae sedis</taxon>
        <taxon>Microsporidia</taxon>
        <taxon>Mitosporidium</taxon>
    </lineage>
</organism>
<dbReference type="RefSeq" id="XP_013236801.1">
    <property type="nucleotide sequence ID" value="XM_013381347.1"/>
</dbReference>
<comment type="caution">
    <text evidence="2">The sequence shown here is derived from an EMBL/GenBank/DDBJ whole genome shotgun (WGS) entry which is preliminary data.</text>
</comment>
<dbReference type="Proteomes" id="UP000029725">
    <property type="component" value="Unassembled WGS sequence"/>
</dbReference>
<dbReference type="HOGENOM" id="CLU_324171_0_0_1"/>
<proteinExistence type="predicted"/>
<evidence type="ECO:0000313" key="2">
    <source>
        <dbReference type="EMBL" id="KGG50360.1"/>
    </source>
</evidence>
<dbReference type="EMBL" id="JMKJ01000584">
    <property type="protein sequence ID" value="KGG50360.1"/>
    <property type="molecule type" value="Genomic_DNA"/>
</dbReference>
<evidence type="ECO:0000313" key="3">
    <source>
        <dbReference type="Proteomes" id="UP000029725"/>
    </source>
</evidence>
<dbReference type="AlphaFoldDB" id="A0A098VN65"/>
<keyword evidence="1" id="KW-1133">Transmembrane helix</keyword>
<reference evidence="2 3" key="1">
    <citation type="submission" date="2014-04" db="EMBL/GenBank/DDBJ databases">
        <title>A new species of microsporidia sheds light on the evolution of extreme parasitism.</title>
        <authorList>
            <person name="Haag K.L."/>
            <person name="James T.Y."/>
            <person name="Larsson R."/>
            <person name="Schaer T.M."/>
            <person name="Refardt D."/>
            <person name="Pombert J.-F."/>
            <person name="Ebert D."/>
        </authorList>
    </citation>
    <scope>NUCLEOTIDE SEQUENCE [LARGE SCALE GENOMIC DNA]</scope>
    <source>
        <strain evidence="2 3">UGP3</strain>
        <tissue evidence="2">Spores</tissue>
    </source>
</reference>
<dbReference type="GeneID" id="25260748"/>
<protein>
    <submittedName>
        <fullName evidence="2">Uncharacterized protein</fullName>
    </submittedName>
</protein>
<accession>A0A098VN65</accession>
<keyword evidence="1" id="KW-0812">Transmembrane</keyword>